<keyword evidence="2 5" id="KW-0732">Signal</keyword>
<dbReference type="InterPro" id="IPR017853">
    <property type="entry name" value="GH"/>
</dbReference>
<feature type="chain" id="PRO_5019286579" evidence="5">
    <location>
        <begin position="23"/>
        <end position="674"/>
    </location>
</feature>
<dbReference type="SUPFAM" id="SSF51011">
    <property type="entry name" value="Glycosyl hydrolase domain"/>
    <property type="match status" value="1"/>
</dbReference>
<evidence type="ECO:0000256" key="5">
    <source>
        <dbReference type="SAM" id="SignalP"/>
    </source>
</evidence>
<dbReference type="Gene3D" id="2.60.40.1180">
    <property type="entry name" value="Golgi alpha-mannosidase II"/>
    <property type="match status" value="1"/>
</dbReference>
<comment type="similarity">
    <text evidence="1">Belongs to the glycosyl hydrolase 27 family.</text>
</comment>
<dbReference type="InterPro" id="IPR002241">
    <property type="entry name" value="Glyco_hydro_27"/>
</dbReference>
<comment type="caution">
    <text evidence="7">The sequence shown here is derived from an EMBL/GenBank/DDBJ whole genome shotgun (WGS) entry which is preliminary data.</text>
</comment>
<evidence type="ECO:0000256" key="3">
    <source>
        <dbReference type="ARBA" id="ARBA00022801"/>
    </source>
</evidence>
<feature type="domain" description="Alpha galactosidase C-terminal" evidence="6">
    <location>
        <begin position="609"/>
        <end position="672"/>
    </location>
</feature>
<evidence type="ECO:0000313" key="7">
    <source>
        <dbReference type="EMBL" id="RHH94750.1"/>
    </source>
</evidence>
<keyword evidence="4" id="KW-0326">Glycosidase</keyword>
<dbReference type="GO" id="GO:0005975">
    <property type="term" value="P:carbohydrate metabolic process"/>
    <property type="evidence" value="ECO:0007669"/>
    <property type="project" value="InterPro"/>
</dbReference>
<dbReference type="PANTHER" id="PTHR11452">
    <property type="entry name" value="ALPHA-GALACTOSIDASE/ALPHA-N-ACETYLGALACTOSAMINIDASE"/>
    <property type="match status" value="1"/>
</dbReference>
<evidence type="ECO:0000259" key="6">
    <source>
        <dbReference type="Pfam" id="PF17801"/>
    </source>
</evidence>
<accession>A0A414Z2R4</accession>
<dbReference type="InterPro" id="IPR013780">
    <property type="entry name" value="Glyco_hydro_b"/>
</dbReference>
<name>A0A414Z2R4_9BACE</name>
<evidence type="ECO:0000313" key="8">
    <source>
        <dbReference type="Proteomes" id="UP000283512"/>
    </source>
</evidence>
<proteinExistence type="inferred from homology"/>
<dbReference type="Pfam" id="PF17801">
    <property type="entry name" value="Melibiase_C"/>
    <property type="match status" value="1"/>
</dbReference>
<dbReference type="Proteomes" id="UP000283512">
    <property type="component" value="Unassembled WGS sequence"/>
</dbReference>
<dbReference type="InterPro" id="IPR013785">
    <property type="entry name" value="Aldolase_TIM"/>
</dbReference>
<dbReference type="GO" id="GO:0004553">
    <property type="term" value="F:hydrolase activity, hydrolyzing O-glycosyl compounds"/>
    <property type="evidence" value="ECO:0007669"/>
    <property type="project" value="InterPro"/>
</dbReference>
<keyword evidence="3" id="KW-0378">Hydrolase</keyword>
<organism evidence="7 8">
    <name type="scientific">Bacteroides caccae</name>
    <dbReference type="NCBI Taxonomy" id="47678"/>
    <lineage>
        <taxon>Bacteria</taxon>
        <taxon>Pseudomonadati</taxon>
        <taxon>Bacteroidota</taxon>
        <taxon>Bacteroidia</taxon>
        <taxon>Bacteroidales</taxon>
        <taxon>Bacteroidaceae</taxon>
        <taxon>Bacteroides</taxon>
    </lineage>
</organism>
<protein>
    <submittedName>
        <fullName evidence="7">Alpha-galactosidase</fullName>
    </submittedName>
</protein>
<dbReference type="InterPro" id="IPR041233">
    <property type="entry name" value="Melibiase_C"/>
</dbReference>
<evidence type="ECO:0000256" key="4">
    <source>
        <dbReference type="ARBA" id="ARBA00023295"/>
    </source>
</evidence>
<dbReference type="SUPFAM" id="SSF51445">
    <property type="entry name" value="(Trans)glycosidases"/>
    <property type="match status" value="1"/>
</dbReference>
<sequence>MKKECRRMFLCMFLLLAAVQFSGCSRSTSECLKVKDWEIIYNSRSGGVDIYKNSLPLCGSVYSSFKYQEKLIKSCDYPNHRISSRKYEDEFGKGYIYQVVCTDSVLPMLVQTFYIYPDYDYVLTDFTIEDDQELSSNYMAPLIIDSLANGSFLWNADSRVLKVPFDNDKWGRYRSVPLPFEQLTSYEVTALFNNEERNGIIVGSVEHDTWKTAVSIGKSSLYNMGSLCCYGGVADEQTRDSKPHGSLVGRRLKSPKVFIGYFSDWRDGLEAYANANATITPPRKWEGAVPFGWNSWGVLKFDLTYQKAVEVSEYIKDHLQNQSFVSPAGTVYVGLDSGWNSFTEQQLASFVKICKDNGQKAGVYWTPFTDWGRNPEKVFEDCPEYKYKDVYLYANGAPQELDGAYALDPTHPAVEAAMKNKSDLFRRVGFEYVKMDFMTHGAMEADQWHCDTIRTGIQGYNYGMKLLNKYFEDMYINLSISPVFPSQYAQSRRIACDAWNKIKDTEYTMNAVSYGWWQDLVYQYNDADHIVLKDATEGENRARITSGIITGLYILGDDFSVDGDASAKSRSLSLLTREEINNVATGVAFRPVEGNGEASENQFVRLNEDGSCDYAVFNYSDEEVEGTVPLDRLGLKTNKRYTVKELWRNREEEVGASMKYTIPARDVLLFRFYK</sequence>
<evidence type="ECO:0000256" key="2">
    <source>
        <dbReference type="ARBA" id="ARBA00022729"/>
    </source>
</evidence>
<evidence type="ECO:0000256" key="1">
    <source>
        <dbReference type="ARBA" id="ARBA00009743"/>
    </source>
</evidence>
<dbReference type="AlphaFoldDB" id="A0A414Z2R4"/>
<feature type="signal peptide" evidence="5">
    <location>
        <begin position="1"/>
        <end position="22"/>
    </location>
</feature>
<dbReference type="PANTHER" id="PTHR11452:SF75">
    <property type="entry name" value="ALPHA-GALACTOSIDASE MEL1"/>
    <property type="match status" value="1"/>
</dbReference>
<dbReference type="EMBL" id="QRKD01000001">
    <property type="protein sequence ID" value="RHH94750.1"/>
    <property type="molecule type" value="Genomic_DNA"/>
</dbReference>
<gene>
    <name evidence="7" type="ORF">DW190_00330</name>
</gene>
<dbReference type="RefSeq" id="WP_122294785.1">
    <property type="nucleotide sequence ID" value="NZ_CAXSLD010000001.1"/>
</dbReference>
<reference evidence="7 8" key="1">
    <citation type="submission" date="2018-08" db="EMBL/GenBank/DDBJ databases">
        <title>A genome reference for cultivated species of the human gut microbiota.</title>
        <authorList>
            <person name="Zou Y."/>
            <person name="Xue W."/>
            <person name="Luo G."/>
        </authorList>
    </citation>
    <scope>NUCLEOTIDE SEQUENCE [LARGE SCALE GENOMIC DNA]</scope>
    <source>
        <strain evidence="7 8">AM16-49B</strain>
    </source>
</reference>
<dbReference type="Gene3D" id="3.20.20.70">
    <property type="entry name" value="Aldolase class I"/>
    <property type="match status" value="1"/>
</dbReference>